<dbReference type="AlphaFoldDB" id="A0A6A6TW92"/>
<sequence>MWMQIPPQSSEMPSALLSNNGQATSLTMREPNSHVPHFATIPNGPISSLTPYSGLILAICLVILFGLKIILDHYIFPIIYPCALARMDDEARRSFVNYHIAGGVKVVILFIAAKPVVDIVFGQSALSSPMSRLHPKPTMGDILLVLCHLFSSMYLFELVLRRKPSLITIMHHVGGVMIGQSAIALSVDYEHQPNATVEFVMCLVWGFWDVLAEWSTNVAFVLYRIKGDNHQLLARMFATLTVISVLGTIAETIMVMVLFGLSWSVWEIQFKVLTPLLHTLFMFSQLQSARVLFKMFKKEKQRMHDGDEESIRPAASQTDSEPAIQEKHPVSSSTRVI</sequence>
<dbReference type="OrthoDB" id="10010954at2759"/>
<feature type="region of interest" description="Disordered" evidence="1">
    <location>
        <begin position="303"/>
        <end position="337"/>
    </location>
</feature>
<feature type="transmembrane region" description="Helical" evidence="2">
    <location>
        <begin position="205"/>
        <end position="225"/>
    </location>
</feature>
<keyword evidence="2" id="KW-0812">Transmembrane</keyword>
<organism evidence="3 4">
    <name type="scientific">Microthyrium microscopicum</name>
    <dbReference type="NCBI Taxonomy" id="703497"/>
    <lineage>
        <taxon>Eukaryota</taxon>
        <taxon>Fungi</taxon>
        <taxon>Dikarya</taxon>
        <taxon>Ascomycota</taxon>
        <taxon>Pezizomycotina</taxon>
        <taxon>Dothideomycetes</taxon>
        <taxon>Dothideomycetes incertae sedis</taxon>
        <taxon>Microthyriales</taxon>
        <taxon>Microthyriaceae</taxon>
        <taxon>Microthyrium</taxon>
    </lineage>
</organism>
<evidence type="ECO:0000313" key="3">
    <source>
        <dbReference type="EMBL" id="KAF2664329.1"/>
    </source>
</evidence>
<feature type="transmembrane region" description="Helical" evidence="2">
    <location>
        <begin position="142"/>
        <end position="160"/>
    </location>
</feature>
<feature type="transmembrane region" description="Helical" evidence="2">
    <location>
        <begin position="96"/>
        <end position="122"/>
    </location>
</feature>
<name>A0A6A6TW92_9PEZI</name>
<feature type="transmembrane region" description="Helical" evidence="2">
    <location>
        <begin position="167"/>
        <end position="185"/>
    </location>
</feature>
<keyword evidence="4" id="KW-1185">Reference proteome</keyword>
<dbReference type="EMBL" id="MU004243">
    <property type="protein sequence ID" value="KAF2664329.1"/>
    <property type="molecule type" value="Genomic_DNA"/>
</dbReference>
<feature type="transmembrane region" description="Helical" evidence="2">
    <location>
        <begin position="52"/>
        <end position="71"/>
    </location>
</feature>
<accession>A0A6A6TW92</accession>
<protein>
    <recommendedName>
        <fullName evidence="5">TLC domain-containing protein</fullName>
    </recommendedName>
</protein>
<gene>
    <name evidence="3" type="ORF">BT63DRAFT_444073</name>
</gene>
<proteinExistence type="predicted"/>
<evidence type="ECO:0000313" key="4">
    <source>
        <dbReference type="Proteomes" id="UP000799302"/>
    </source>
</evidence>
<feature type="transmembrane region" description="Helical" evidence="2">
    <location>
        <begin position="272"/>
        <end position="293"/>
    </location>
</feature>
<keyword evidence="2" id="KW-0472">Membrane</keyword>
<dbReference type="Proteomes" id="UP000799302">
    <property type="component" value="Unassembled WGS sequence"/>
</dbReference>
<feature type="transmembrane region" description="Helical" evidence="2">
    <location>
        <begin position="237"/>
        <end position="266"/>
    </location>
</feature>
<reference evidence="3" key="1">
    <citation type="journal article" date="2020" name="Stud. Mycol.">
        <title>101 Dothideomycetes genomes: a test case for predicting lifestyles and emergence of pathogens.</title>
        <authorList>
            <person name="Haridas S."/>
            <person name="Albert R."/>
            <person name="Binder M."/>
            <person name="Bloem J."/>
            <person name="Labutti K."/>
            <person name="Salamov A."/>
            <person name="Andreopoulos B."/>
            <person name="Baker S."/>
            <person name="Barry K."/>
            <person name="Bills G."/>
            <person name="Bluhm B."/>
            <person name="Cannon C."/>
            <person name="Castanera R."/>
            <person name="Culley D."/>
            <person name="Daum C."/>
            <person name="Ezra D."/>
            <person name="Gonzalez J."/>
            <person name="Henrissat B."/>
            <person name="Kuo A."/>
            <person name="Liang C."/>
            <person name="Lipzen A."/>
            <person name="Lutzoni F."/>
            <person name="Magnuson J."/>
            <person name="Mondo S."/>
            <person name="Nolan M."/>
            <person name="Ohm R."/>
            <person name="Pangilinan J."/>
            <person name="Park H.-J."/>
            <person name="Ramirez L."/>
            <person name="Alfaro M."/>
            <person name="Sun H."/>
            <person name="Tritt A."/>
            <person name="Yoshinaga Y."/>
            <person name="Zwiers L.-H."/>
            <person name="Turgeon B."/>
            <person name="Goodwin S."/>
            <person name="Spatafora J."/>
            <person name="Crous P."/>
            <person name="Grigoriev I."/>
        </authorList>
    </citation>
    <scope>NUCLEOTIDE SEQUENCE</scope>
    <source>
        <strain evidence="3">CBS 115976</strain>
    </source>
</reference>
<evidence type="ECO:0008006" key="5">
    <source>
        <dbReference type="Google" id="ProtNLM"/>
    </source>
</evidence>
<keyword evidence="2" id="KW-1133">Transmembrane helix</keyword>
<evidence type="ECO:0000256" key="2">
    <source>
        <dbReference type="SAM" id="Phobius"/>
    </source>
</evidence>
<evidence type="ECO:0000256" key="1">
    <source>
        <dbReference type="SAM" id="MobiDB-lite"/>
    </source>
</evidence>